<dbReference type="EMBL" id="JBHSXN010000003">
    <property type="protein sequence ID" value="MFC6954636.1"/>
    <property type="molecule type" value="Genomic_DNA"/>
</dbReference>
<evidence type="ECO:0000259" key="6">
    <source>
        <dbReference type="SMART" id="SM00382"/>
    </source>
</evidence>
<feature type="region of interest" description="Disordered" evidence="5">
    <location>
        <begin position="165"/>
        <end position="235"/>
    </location>
</feature>
<dbReference type="InterPro" id="IPR003338">
    <property type="entry name" value="CDC4_N-term_subdom"/>
</dbReference>
<dbReference type="InterPro" id="IPR003959">
    <property type="entry name" value="ATPase_AAA_core"/>
</dbReference>
<dbReference type="RefSeq" id="WP_336351573.1">
    <property type="nucleotide sequence ID" value="NZ_JAZAQL010000003.1"/>
</dbReference>
<dbReference type="PROSITE" id="PS00674">
    <property type="entry name" value="AAA"/>
    <property type="match status" value="2"/>
</dbReference>
<proteinExistence type="inferred from homology"/>
<dbReference type="SUPFAM" id="SSF50692">
    <property type="entry name" value="ADC-like"/>
    <property type="match status" value="1"/>
</dbReference>
<name>A0ABD5VHW3_9EURY</name>
<dbReference type="Gene3D" id="3.40.50.300">
    <property type="entry name" value="P-loop containing nucleotide triphosphate hydrolases"/>
    <property type="match status" value="2"/>
</dbReference>
<feature type="region of interest" description="Disordered" evidence="5">
    <location>
        <begin position="768"/>
        <end position="787"/>
    </location>
</feature>
<dbReference type="FunFam" id="1.10.8.60:FF:000178">
    <property type="entry name" value="CDC48/VCP homolog, AAA superfamily"/>
    <property type="match status" value="1"/>
</dbReference>
<keyword evidence="9" id="KW-1185">Reference proteome</keyword>
<dbReference type="GO" id="GO:0005737">
    <property type="term" value="C:cytoplasm"/>
    <property type="evidence" value="ECO:0007669"/>
    <property type="project" value="UniProtKB-ARBA"/>
</dbReference>
<dbReference type="InterPro" id="IPR050168">
    <property type="entry name" value="AAA_ATPase_domain"/>
</dbReference>
<keyword evidence="3" id="KW-0547">Nucleotide-binding</keyword>
<feature type="domain" description="AAA+ ATPase" evidence="6">
    <location>
        <begin position="534"/>
        <end position="671"/>
    </location>
</feature>
<dbReference type="InterPro" id="IPR027417">
    <property type="entry name" value="P-loop_NTPase"/>
</dbReference>
<evidence type="ECO:0000256" key="2">
    <source>
        <dbReference type="ARBA" id="ARBA00022737"/>
    </source>
</evidence>
<dbReference type="Gene3D" id="1.10.8.60">
    <property type="match status" value="2"/>
</dbReference>
<evidence type="ECO:0000313" key="8">
    <source>
        <dbReference type="EMBL" id="MFC6954636.1"/>
    </source>
</evidence>
<evidence type="ECO:0000256" key="4">
    <source>
        <dbReference type="ARBA" id="ARBA00022840"/>
    </source>
</evidence>
<comment type="caution">
    <text evidence="8">The sequence shown here is derived from an EMBL/GenBank/DDBJ whole genome shotgun (WGS) entry which is preliminary data.</text>
</comment>
<keyword evidence="4" id="KW-0067">ATP-binding</keyword>
<dbReference type="Pfam" id="PF00004">
    <property type="entry name" value="AAA"/>
    <property type="match status" value="2"/>
</dbReference>
<dbReference type="Gene3D" id="2.40.40.20">
    <property type="match status" value="1"/>
</dbReference>
<gene>
    <name evidence="8" type="ORF">ACFQGB_17360</name>
</gene>
<dbReference type="InterPro" id="IPR003960">
    <property type="entry name" value="ATPase_AAA_CS"/>
</dbReference>
<evidence type="ECO:0000256" key="5">
    <source>
        <dbReference type="SAM" id="MobiDB-lite"/>
    </source>
</evidence>
<feature type="compositionally biased region" description="Acidic residues" evidence="5">
    <location>
        <begin position="179"/>
        <end position="188"/>
    </location>
</feature>
<evidence type="ECO:0000313" key="9">
    <source>
        <dbReference type="Proteomes" id="UP001596395"/>
    </source>
</evidence>
<evidence type="ECO:0000256" key="1">
    <source>
        <dbReference type="ARBA" id="ARBA00009833"/>
    </source>
</evidence>
<dbReference type="SUPFAM" id="SSF52540">
    <property type="entry name" value="P-loop containing nucleoside triphosphate hydrolases"/>
    <property type="match status" value="2"/>
</dbReference>
<protein>
    <submittedName>
        <fullName evidence="8">AAA family ATPase</fullName>
    </submittedName>
</protein>
<dbReference type="FunFam" id="3.40.50.300:FF:000018">
    <property type="entry name" value="Cell division control 48"/>
    <property type="match status" value="1"/>
</dbReference>
<feature type="domain" description="CDC48 N-terminal subdomain" evidence="7">
    <location>
        <begin position="2"/>
        <end position="88"/>
    </location>
</feature>
<dbReference type="InterPro" id="IPR003593">
    <property type="entry name" value="AAA+_ATPase"/>
</dbReference>
<keyword evidence="2" id="KW-0677">Repeat</keyword>
<reference evidence="8 9" key="1">
    <citation type="journal article" date="2019" name="Int. J. Syst. Evol. Microbiol.">
        <title>The Global Catalogue of Microorganisms (GCM) 10K type strain sequencing project: providing services to taxonomists for standard genome sequencing and annotation.</title>
        <authorList>
            <consortium name="The Broad Institute Genomics Platform"/>
            <consortium name="The Broad Institute Genome Sequencing Center for Infectious Disease"/>
            <person name="Wu L."/>
            <person name="Ma J."/>
        </authorList>
    </citation>
    <scope>NUCLEOTIDE SEQUENCE [LARGE SCALE GENOMIC DNA]</scope>
    <source>
        <strain evidence="8 9">GX26</strain>
    </source>
</reference>
<dbReference type="Pfam" id="PF17862">
    <property type="entry name" value="AAA_lid_3"/>
    <property type="match status" value="2"/>
</dbReference>
<evidence type="ECO:0000259" key="7">
    <source>
        <dbReference type="SMART" id="SM01073"/>
    </source>
</evidence>
<dbReference type="PANTHER" id="PTHR23077:SF171">
    <property type="entry name" value="NUCLEAR VALOSIN-CONTAINING PROTEIN-LIKE"/>
    <property type="match status" value="1"/>
</dbReference>
<dbReference type="CDD" id="cd19503">
    <property type="entry name" value="RecA-like_CDC48_NLV2_r1-like"/>
    <property type="match status" value="1"/>
</dbReference>
<dbReference type="FunFam" id="3.40.50.300:FF:000012">
    <property type="entry name" value="Transitional endoplasmic reticulum ATPase"/>
    <property type="match status" value="1"/>
</dbReference>
<dbReference type="PANTHER" id="PTHR23077">
    <property type="entry name" value="AAA-FAMILY ATPASE"/>
    <property type="match status" value="1"/>
</dbReference>
<organism evidence="8 9">
    <name type="scientific">Halorubellus litoreus</name>
    <dbReference type="NCBI Taxonomy" id="755308"/>
    <lineage>
        <taxon>Archaea</taxon>
        <taxon>Methanobacteriati</taxon>
        <taxon>Methanobacteriota</taxon>
        <taxon>Stenosarchaea group</taxon>
        <taxon>Halobacteria</taxon>
        <taxon>Halobacteriales</taxon>
        <taxon>Halorubellaceae</taxon>
        <taxon>Halorubellus</taxon>
    </lineage>
</organism>
<feature type="domain" description="AAA+ ATPase" evidence="6">
    <location>
        <begin position="267"/>
        <end position="403"/>
    </location>
</feature>
<feature type="compositionally biased region" description="Polar residues" evidence="5">
    <location>
        <begin position="216"/>
        <end position="225"/>
    </location>
</feature>
<dbReference type="AlphaFoldDB" id="A0ABD5VHW3"/>
<dbReference type="FunFam" id="2.40.40.20:FF:000007">
    <property type="entry name" value="AAA family ATPase"/>
    <property type="match status" value="1"/>
</dbReference>
<dbReference type="GO" id="GO:0005524">
    <property type="term" value="F:ATP binding"/>
    <property type="evidence" value="ECO:0007669"/>
    <property type="project" value="UniProtKB-KW"/>
</dbReference>
<dbReference type="InterPro" id="IPR041569">
    <property type="entry name" value="AAA_lid_3"/>
</dbReference>
<sequence length="787" mass="83592">MELTVHPLREENVGNGLAAVDIAAMSKLDLLSGEFVELTNGDDSILRRVWPGYPDDEGAGIVRIDAALREQLGVEIGDVVDVATTTPVDAEALLVGVEEPFASLTSFKHSLLADLEGSVLAPGCTVATTFKGAPDRSSIPVAVAAARPDGVVRVTPGTDLEVRSYAHAGESNHPSATTDAEDDGENADSDGAPGHGHAEGDSAREARSDGGEAQVQPPQDANAVTTRRPETTYADVGGLDDALARVRELVELPFQRPDLFEQLGVDPPAGVLLHGPPGTGKTLLARAVANEVDATFVSLPAAEVMSRYYGESEEYLRDVFEEAQENAPAIVFIDEVDAITPERSDAAGDVERRVVAQLLTLMDGLDQTDRVVVIAATNRADAIDPALRRGGRFDREVEVGVPDRDGRAEILDVHTRDVPLADDVDVDAIADRTHGFVGADLASVVQEAAMRALQRAHNDTTTGSVREAPVVTGADFEAALEDADPSALRDMHVEIPAVSWDDVGGLGAAKRTLREAVEWPLKYPNVLEKAGLDTGSGVLLYGPPGTGKTMLAKAVATESECNLLSIQGPELLSKWVGESESRLREVFQRARDNAPAVVLFDEIDAIAGERGQQTGSGVGERMVGQLLTELDGIGGLEDVLVVATTNRPELIDGALLRPGRLERQVHVPVPDASARREIFEVQTADAPLSEDVDLDAFVGRTDGYVGADIEAICREAATRATRAYLETVGDDVDPETGPGPIVSHADFEAAFADVDPSVPADVRERYEHYETRHEQPPVDASSPAGFQ</sequence>
<evidence type="ECO:0000256" key="3">
    <source>
        <dbReference type="ARBA" id="ARBA00022741"/>
    </source>
</evidence>
<accession>A0ABD5VHW3</accession>
<dbReference type="InterPro" id="IPR009010">
    <property type="entry name" value="Asp_de-COase-like_dom_sf"/>
</dbReference>
<dbReference type="SMART" id="SM01073">
    <property type="entry name" value="CDC48_N"/>
    <property type="match status" value="1"/>
</dbReference>
<comment type="similarity">
    <text evidence="1">Belongs to the AAA ATPase family. CDC48 subfamily.</text>
</comment>
<dbReference type="Proteomes" id="UP001596395">
    <property type="component" value="Unassembled WGS sequence"/>
</dbReference>
<dbReference type="Pfam" id="PF02359">
    <property type="entry name" value="CDC48_N"/>
    <property type="match status" value="1"/>
</dbReference>
<dbReference type="SMART" id="SM00382">
    <property type="entry name" value="AAA"/>
    <property type="match status" value="2"/>
</dbReference>
<feature type="compositionally biased region" description="Basic and acidic residues" evidence="5">
    <location>
        <begin position="196"/>
        <end position="210"/>
    </location>
</feature>